<dbReference type="Proteomes" id="UP001163714">
    <property type="component" value="Unassembled WGS sequence"/>
</dbReference>
<dbReference type="PROSITE" id="PS51707">
    <property type="entry name" value="CYTH"/>
    <property type="match status" value="1"/>
</dbReference>
<dbReference type="EMBL" id="JAPDMX010000007">
    <property type="protein sequence ID" value="MCW3171834.1"/>
    <property type="molecule type" value="Genomic_DNA"/>
</dbReference>
<dbReference type="InterPro" id="IPR023577">
    <property type="entry name" value="CYTH_domain"/>
</dbReference>
<dbReference type="SUPFAM" id="SSF55154">
    <property type="entry name" value="CYTH-like phosphatases"/>
    <property type="match status" value="1"/>
</dbReference>
<organism evidence="2 3">
    <name type="scientific">Shewanella subflava</name>
    <dbReference type="NCBI Taxonomy" id="2986476"/>
    <lineage>
        <taxon>Bacteria</taxon>
        <taxon>Pseudomonadati</taxon>
        <taxon>Pseudomonadota</taxon>
        <taxon>Gammaproteobacteria</taxon>
        <taxon>Alteromonadales</taxon>
        <taxon>Shewanellaceae</taxon>
        <taxon>Shewanella</taxon>
    </lineage>
</organism>
<evidence type="ECO:0000259" key="1">
    <source>
        <dbReference type="PROSITE" id="PS51707"/>
    </source>
</evidence>
<dbReference type="SMART" id="SM01118">
    <property type="entry name" value="CYTH"/>
    <property type="match status" value="1"/>
</dbReference>
<dbReference type="PANTHER" id="PTHR39569:SF1">
    <property type="entry name" value="INORGANIC TRIPHOSPHATASE"/>
    <property type="match status" value="1"/>
</dbReference>
<reference evidence="2" key="1">
    <citation type="submission" date="2022-10" db="EMBL/GenBank/DDBJ databases">
        <title>Shewanella flava sp. nov, isolated from the estuary of the Fenhe River into the Yellow River.</title>
        <authorList>
            <person name="Li Y."/>
        </authorList>
    </citation>
    <scope>NUCLEOTIDE SEQUENCE</scope>
    <source>
        <strain evidence="2">FYR11-62</strain>
    </source>
</reference>
<evidence type="ECO:0000313" key="2">
    <source>
        <dbReference type="EMBL" id="MCW3171834.1"/>
    </source>
</evidence>
<dbReference type="InterPro" id="IPR039013">
    <property type="entry name" value="YgiF"/>
</dbReference>
<accession>A0ABT3I781</accession>
<dbReference type="Gene3D" id="2.40.320.10">
    <property type="entry name" value="Hypothetical Protein Pfu-838710-001"/>
    <property type="match status" value="1"/>
</dbReference>
<name>A0ABT3I781_9GAMM</name>
<comment type="caution">
    <text evidence="2">The sequence shown here is derived from an EMBL/GenBank/DDBJ whole genome shotgun (WGS) entry which is preliminary data.</text>
</comment>
<proteinExistence type="predicted"/>
<protein>
    <submittedName>
        <fullName evidence="2">CYTH domain-containing protein</fullName>
    </submittedName>
</protein>
<gene>
    <name evidence="2" type="ORF">OHT75_05015</name>
</gene>
<sequence length="353" mass="40455">MHTETELKLFVALQDFDSLVKTLHNLPSSTDCKSDFLFNHYFDTCTLQLAQWDMGLRIRGSKNHQEQTIKTAGNVGSGLHSRPEFNVTTAEKTPNLLLFPQHIWPKNTDLHTLNNQLTVIFETNFTRQTWIMQSNNSTIEIALDNGEVIAGQKTKPIHELELELKAGKTEDLIGLALQIANKVPLRLAEQSKALAGYFLSGKVPYQFKTDWPVQLDNAMTSQNRQLKSHLKIGLNHWLELEHYLEHLSDKVNTNNKEEQHIIPNQVNKYAEYVRFFNQLIHCIQTLQALALNDEKLTSRLADDQTTAFITALTKELALMNQHSGLSAHPHHLESLWRYQGYGKFQLTLLAFLY</sequence>
<dbReference type="PANTHER" id="PTHR39569">
    <property type="entry name" value="INORGANIC TRIPHOSPHATASE"/>
    <property type="match status" value="1"/>
</dbReference>
<evidence type="ECO:0000313" key="3">
    <source>
        <dbReference type="Proteomes" id="UP001163714"/>
    </source>
</evidence>
<dbReference type="InterPro" id="IPR033469">
    <property type="entry name" value="CYTH-like_dom_sf"/>
</dbReference>
<dbReference type="RefSeq" id="WP_264725373.1">
    <property type="nucleotide sequence ID" value="NZ_JAPDMX010000007.1"/>
</dbReference>
<dbReference type="CDD" id="cd07756">
    <property type="entry name" value="CYTH-like_Pase_CHAD"/>
    <property type="match status" value="1"/>
</dbReference>
<dbReference type="Pfam" id="PF01928">
    <property type="entry name" value="CYTH"/>
    <property type="match status" value="1"/>
</dbReference>
<feature type="domain" description="CYTH" evidence="1">
    <location>
        <begin position="2"/>
        <end position="203"/>
    </location>
</feature>
<keyword evidence="3" id="KW-1185">Reference proteome</keyword>